<feature type="region of interest" description="Disordered" evidence="1">
    <location>
        <begin position="1"/>
        <end position="23"/>
    </location>
</feature>
<proteinExistence type="predicted"/>
<accession>A0AAW1E752</accession>
<dbReference type="AlphaFoldDB" id="A0AAW1E752"/>
<sequence length="106" mass="11501">MRRRRARTPAPVTQRSSVRTDAGVEATGALISVGPNALKTGDGRRRSTRFASVWKPQTAGNDAQTESLRGQQDLKKAAVHPPGHFLLSRQEPRHSSSSSLALSPQF</sequence>
<protein>
    <submittedName>
        <fullName evidence="2">Uncharacterized protein</fullName>
    </submittedName>
</protein>
<evidence type="ECO:0000313" key="3">
    <source>
        <dbReference type="Proteomes" id="UP001488805"/>
    </source>
</evidence>
<feature type="compositionally biased region" description="Low complexity" evidence="1">
    <location>
        <begin position="95"/>
        <end position="106"/>
    </location>
</feature>
<organism evidence="2 3">
    <name type="scientific">Zoarces viviparus</name>
    <name type="common">Viviparous eelpout</name>
    <name type="synonym">Blennius viviparus</name>
    <dbReference type="NCBI Taxonomy" id="48416"/>
    <lineage>
        <taxon>Eukaryota</taxon>
        <taxon>Metazoa</taxon>
        <taxon>Chordata</taxon>
        <taxon>Craniata</taxon>
        <taxon>Vertebrata</taxon>
        <taxon>Euteleostomi</taxon>
        <taxon>Actinopterygii</taxon>
        <taxon>Neopterygii</taxon>
        <taxon>Teleostei</taxon>
        <taxon>Neoteleostei</taxon>
        <taxon>Acanthomorphata</taxon>
        <taxon>Eupercaria</taxon>
        <taxon>Perciformes</taxon>
        <taxon>Cottioidei</taxon>
        <taxon>Zoarcales</taxon>
        <taxon>Zoarcidae</taxon>
        <taxon>Zoarcinae</taxon>
        <taxon>Zoarces</taxon>
    </lineage>
</organism>
<comment type="caution">
    <text evidence="2">The sequence shown here is derived from an EMBL/GenBank/DDBJ whole genome shotgun (WGS) entry which is preliminary data.</text>
</comment>
<reference evidence="2 3" key="1">
    <citation type="journal article" date="2024" name="Genome Biol. Evol.">
        <title>Chromosome-level genome assembly of the viviparous eelpout Zoarces viviparus.</title>
        <authorList>
            <person name="Fuhrmann N."/>
            <person name="Brasseur M.V."/>
            <person name="Bakowski C.E."/>
            <person name="Podsiadlowski L."/>
            <person name="Prost S."/>
            <person name="Krehenwinkel H."/>
            <person name="Mayer C."/>
        </authorList>
    </citation>
    <scope>NUCLEOTIDE SEQUENCE [LARGE SCALE GENOMIC DNA]</scope>
    <source>
        <strain evidence="2">NO-MEL_2022_Ind0_liver</strain>
    </source>
</reference>
<dbReference type="EMBL" id="JBCEZU010000538">
    <property type="protein sequence ID" value="KAK9518421.1"/>
    <property type="molecule type" value="Genomic_DNA"/>
</dbReference>
<gene>
    <name evidence="2" type="ORF">VZT92_023727</name>
</gene>
<keyword evidence="3" id="KW-1185">Reference proteome</keyword>
<feature type="region of interest" description="Disordered" evidence="1">
    <location>
        <begin position="36"/>
        <end position="106"/>
    </location>
</feature>
<evidence type="ECO:0000313" key="2">
    <source>
        <dbReference type="EMBL" id="KAK9518421.1"/>
    </source>
</evidence>
<name>A0AAW1E752_ZOAVI</name>
<dbReference type="Proteomes" id="UP001488805">
    <property type="component" value="Unassembled WGS sequence"/>
</dbReference>
<evidence type="ECO:0000256" key="1">
    <source>
        <dbReference type="SAM" id="MobiDB-lite"/>
    </source>
</evidence>
<feature type="compositionally biased region" description="Polar residues" evidence="1">
    <location>
        <begin position="58"/>
        <end position="70"/>
    </location>
</feature>